<dbReference type="InterPro" id="IPR036265">
    <property type="entry name" value="HIT-like_sf"/>
</dbReference>
<accession>A0A062UG18</accession>
<name>A0A062UG18_9PROT</name>
<feature type="domain" description="HIT" evidence="4">
    <location>
        <begin position="12"/>
        <end position="121"/>
    </location>
</feature>
<dbReference type="PANTHER" id="PTHR46648:SF1">
    <property type="entry name" value="ADENOSINE 5'-MONOPHOSPHORAMIDASE HNT1"/>
    <property type="match status" value="1"/>
</dbReference>
<dbReference type="InterPro" id="IPR039384">
    <property type="entry name" value="HINT"/>
</dbReference>
<evidence type="ECO:0000259" key="4">
    <source>
        <dbReference type="PROSITE" id="PS51084"/>
    </source>
</evidence>
<evidence type="ECO:0000256" key="1">
    <source>
        <dbReference type="PIRSR" id="PIRSR601310-1"/>
    </source>
</evidence>
<dbReference type="EMBL" id="AWFF01000001">
    <property type="protein sequence ID" value="KCZ57242.1"/>
    <property type="molecule type" value="Genomic_DNA"/>
</dbReference>
<dbReference type="PRINTS" id="PR00332">
    <property type="entry name" value="HISTRIAD"/>
</dbReference>
<sequence length="144" mass="15819">MTLHATYDPDNIFAKMLRGEIPCVKVYEDDVALAFMDVFPQSEGHTLVIPKGVEARNFLEMPTDKLGAYMQRVQKVAKAVEQGLSPDGLVVTQFNGSAAGQTVFHLHFHIIPRWEGKDLGRHAGGGMADTEVLGELATRIQAKL</sequence>
<dbReference type="GO" id="GO:0016787">
    <property type="term" value="F:hydrolase activity"/>
    <property type="evidence" value="ECO:0007669"/>
    <property type="project" value="UniProtKB-KW"/>
</dbReference>
<reference evidence="5 6" key="1">
    <citation type="journal article" date="2014" name="Antonie Van Leeuwenhoek">
        <title>Hyphomonas beringensis sp. nov. and Hyphomonas chukchiensis sp. nov., isolated from surface seawater of the Bering Sea and Chukchi Sea.</title>
        <authorList>
            <person name="Li C."/>
            <person name="Lai Q."/>
            <person name="Li G."/>
            <person name="Dong C."/>
            <person name="Wang J."/>
            <person name="Liao Y."/>
            <person name="Shao Z."/>
        </authorList>
    </citation>
    <scope>NUCLEOTIDE SEQUENCE [LARGE SCALE GENOMIC DNA]</scope>
    <source>
        <strain evidence="5 6">25B14_1</strain>
    </source>
</reference>
<evidence type="ECO:0000256" key="3">
    <source>
        <dbReference type="PROSITE-ProRule" id="PRU00464"/>
    </source>
</evidence>
<dbReference type="PROSITE" id="PS51084">
    <property type="entry name" value="HIT_2"/>
    <property type="match status" value="1"/>
</dbReference>
<dbReference type="eggNOG" id="COG0537">
    <property type="taxonomic scope" value="Bacteria"/>
</dbReference>
<dbReference type="PATRIC" id="fig|1280946.3.peg.103"/>
<dbReference type="STRING" id="1280946.HY29_00530"/>
<dbReference type="InterPro" id="IPR001310">
    <property type="entry name" value="Histidine_triad_HIT"/>
</dbReference>
<dbReference type="PANTHER" id="PTHR46648">
    <property type="entry name" value="HIT FAMILY PROTEIN 1"/>
    <property type="match status" value="1"/>
</dbReference>
<dbReference type="RefSeq" id="WP_034789757.1">
    <property type="nucleotide sequence ID" value="NZ_AWFF01000001.1"/>
</dbReference>
<dbReference type="SUPFAM" id="SSF54197">
    <property type="entry name" value="HIT-like"/>
    <property type="match status" value="1"/>
</dbReference>
<dbReference type="InterPro" id="IPR011146">
    <property type="entry name" value="HIT-like"/>
</dbReference>
<feature type="short sequence motif" description="Histidine triad motif" evidence="2 3">
    <location>
        <begin position="105"/>
        <end position="109"/>
    </location>
</feature>
<dbReference type="Pfam" id="PF01230">
    <property type="entry name" value="HIT"/>
    <property type="match status" value="1"/>
</dbReference>
<dbReference type="CDD" id="cd01277">
    <property type="entry name" value="HINT_subgroup"/>
    <property type="match status" value="1"/>
</dbReference>
<dbReference type="Proteomes" id="UP000027037">
    <property type="component" value="Unassembled WGS sequence"/>
</dbReference>
<evidence type="ECO:0000313" key="6">
    <source>
        <dbReference type="Proteomes" id="UP000027037"/>
    </source>
</evidence>
<comment type="caution">
    <text evidence="5">The sequence shown here is derived from an EMBL/GenBank/DDBJ whole genome shotgun (WGS) entry which is preliminary data.</text>
</comment>
<dbReference type="AlphaFoldDB" id="A0A062UG18"/>
<dbReference type="Gene3D" id="3.30.428.10">
    <property type="entry name" value="HIT-like"/>
    <property type="match status" value="1"/>
</dbReference>
<dbReference type="GO" id="GO:0009117">
    <property type="term" value="P:nucleotide metabolic process"/>
    <property type="evidence" value="ECO:0007669"/>
    <property type="project" value="TreeGrafter"/>
</dbReference>
<evidence type="ECO:0000313" key="5">
    <source>
        <dbReference type="EMBL" id="KCZ57242.1"/>
    </source>
</evidence>
<keyword evidence="5" id="KW-0378">Hydrolase</keyword>
<proteinExistence type="predicted"/>
<gene>
    <name evidence="5" type="ORF">HY29_00530</name>
</gene>
<feature type="active site" description="Tele-AMP-histidine intermediate" evidence="1">
    <location>
        <position position="107"/>
    </location>
</feature>
<organism evidence="5 6">
    <name type="scientific">Hyphomonas beringensis</name>
    <dbReference type="NCBI Taxonomy" id="1280946"/>
    <lineage>
        <taxon>Bacteria</taxon>
        <taxon>Pseudomonadati</taxon>
        <taxon>Pseudomonadota</taxon>
        <taxon>Alphaproteobacteria</taxon>
        <taxon>Hyphomonadales</taxon>
        <taxon>Hyphomonadaceae</taxon>
        <taxon>Hyphomonas</taxon>
    </lineage>
</organism>
<evidence type="ECO:0000256" key="2">
    <source>
        <dbReference type="PIRSR" id="PIRSR601310-3"/>
    </source>
</evidence>
<dbReference type="OrthoDB" id="9784774at2"/>
<keyword evidence="6" id="KW-1185">Reference proteome</keyword>
<protein>
    <submittedName>
        <fullName evidence="5">HIT family hydrolase</fullName>
    </submittedName>
</protein>